<name>A0A0D2WML3_CAPO3</name>
<dbReference type="Gene3D" id="3.30.70.330">
    <property type="match status" value="1"/>
</dbReference>
<dbReference type="eggNOG" id="KOG4208">
    <property type="taxonomic scope" value="Eukaryota"/>
</dbReference>
<keyword evidence="5" id="KW-0175">Coiled coil</keyword>
<dbReference type="AlphaFoldDB" id="A0A0D2WML3"/>
<dbReference type="EMBL" id="KE346362">
    <property type="protein sequence ID" value="KJE91443.1"/>
    <property type="molecule type" value="Genomic_DNA"/>
</dbReference>
<dbReference type="SMART" id="SM00360">
    <property type="entry name" value="RRM"/>
    <property type="match status" value="1"/>
</dbReference>
<evidence type="ECO:0000259" key="7">
    <source>
        <dbReference type="PROSITE" id="PS50102"/>
    </source>
</evidence>
<evidence type="ECO:0000256" key="2">
    <source>
        <dbReference type="ARBA" id="ARBA00022884"/>
    </source>
</evidence>
<dbReference type="GO" id="GO:0005730">
    <property type="term" value="C:nucleolus"/>
    <property type="evidence" value="ECO:0007669"/>
    <property type="project" value="UniProtKB-SubCell"/>
</dbReference>
<evidence type="ECO:0000256" key="1">
    <source>
        <dbReference type="ARBA" id="ARBA00004604"/>
    </source>
</evidence>
<keyword evidence="2 4" id="KW-0694">RNA-binding</keyword>
<dbReference type="PhylomeDB" id="A0A0D2WML3"/>
<dbReference type="Proteomes" id="UP000008743">
    <property type="component" value="Unassembled WGS sequence"/>
</dbReference>
<keyword evidence="3" id="KW-0539">Nucleus</keyword>
<protein>
    <recommendedName>
        <fullName evidence="7">RRM domain-containing protein</fullName>
    </recommendedName>
</protein>
<dbReference type="InterPro" id="IPR000504">
    <property type="entry name" value="RRM_dom"/>
</dbReference>
<dbReference type="CDD" id="cd12307">
    <property type="entry name" value="RRM_NIFK_like"/>
    <property type="match status" value="1"/>
</dbReference>
<dbReference type="PANTHER" id="PTHR46754">
    <property type="entry name" value="MKI67 FHA DOMAIN-INTERACTING NUCLEOLAR PHOSPHOPROTEIN"/>
    <property type="match status" value="1"/>
</dbReference>
<feature type="compositionally biased region" description="Acidic residues" evidence="6">
    <location>
        <begin position="26"/>
        <end position="75"/>
    </location>
</feature>
<accession>A0A0D2WML3</accession>
<reference evidence="9" key="1">
    <citation type="submission" date="2011-02" db="EMBL/GenBank/DDBJ databases">
        <title>The Genome Sequence of Capsaspora owczarzaki ATCC 30864.</title>
        <authorList>
            <person name="Russ C."/>
            <person name="Cuomo C."/>
            <person name="Burger G."/>
            <person name="Gray M.W."/>
            <person name="Holland P.W.H."/>
            <person name="King N."/>
            <person name="Lang F.B.F."/>
            <person name="Roger A.J."/>
            <person name="Ruiz-Trillo I."/>
            <person name="Young S.K."/>
            <person name="Zeng Q."/>
            <person name="Gargeya S."/>
            <person name="Alvarado L."/>
            <person name="Berlin A."/>
            <person name="Chapman S.B."/>
            <person name="Chen Z."/>
            <person name="Freedman E."/>
            <person name="Gellesch M."/>
            <person name="Goldberg J."/>
            <person name="Griggs A."/>
            <person name="Gujja S."/>
            <person name="Heilman E."/>
            <person name="Heiman D."/>
            <person name="Howarth C."/>
            <person name="Mehta T."/>
            <person name="Neiman D."/>
            <person name="Pearson M."/>
            <person name="Roberts A."/>
            <person name="Saif S."/>
            <person name="Shea T."/>
            <person name="Shenoy N."/>
            <person name="Sisk P."/>
            <person name="Stolte C."/>
            <person name="Sykes S."/>
            <person name="White J."/>
            <person name="Yandava C."/>
            <person name="Haas B."/>
            <person name="Nusbaum C."/>
            <person name="Birren B."/>
        </authorList>
    </citation>
    <scope>NUCLEOTIDE SEQUENCE</scope>
    <source>
        <strain evidence="9">ATCC 30864</strain>
    </source>
</reference>
<gene>
    <name evidence="8" type="ORF">CAOG_008620</name>
</gene>
<dbReference type="Pfam" id="PF00076">
    <property type="entry name" value="RRM_1"/>
    <property type="match status" value="1"/>
</dbReference>
<keyword evidence="9" id="KW-1185">Reference proteome</keyword>
<feature type="region of interest" description="Disordered" evidence="6">
    <location>
        <begin position="1"/>
        <end position="146"/>
    </location>
</feature>
<dbReference type="PROSITE" id="PS50102">
    <property type="entry name" value="RRM"/>
    <property type="match status" value="1"/>
</dbReference>
<dbReference type="OrthoDB" id="21467at2759"/>
<organism evidence="8 9">
    <name type="scientific">Capsaspora owczarzaki (strain ATCC 30864)</name>
    <dbReference type="NCBI Taxonomy" id="595528"/>
    <lineage>
        <taxon>Eukaryota</taxon>
        <taxon>Filasterea</taxon>
        <taxon>Capsaspora</taxon>
    </lineage>
</organism>
<feature type="coiled-coil region" evidence="5">
    <location>
        <begin position="153"/>
        <end position="180"/>
    </location>
</feature>
<dbReference type="SUPFAM" id="SSF54928">
    <property type="entry name" value="RNA-binding domain, RBD"/>
    <property type="match status" value="1"/>
</dbReference>
<dbReference type="InterPro" id="IPR035979">
    <property type="entry name" value="RBD_domain_sf"/>
</dbReference>
<dbReference type="GO" id="GO:0003723">
    <property type="term" value="F:RNA binding"/>
    <property type="evidence" value="ECO:0007669"/>
    <property type="project" value="UniProtKB-UniRule"/>
</dbReference>
<sequence length="341" mass="38984">MSSRGTKRASSDNEPTTRKSRRLAKDEEEEEVLDALPEDYSDPEDDEEDSEVEDKGDDDDDDDDEEDEDDEEQEEEPKKGDKRKPSKKDDAEEEEGDDDEEPEDDDEEGDDGEDDGAEEEGEDAAGDDDDDEAADSDAEPIDDDEFKAQRQEIRLDQATLNRLKTNLQAVEAKRAASKTKTKTERGVLYVGHIPYGFYEEQMRRFFSQFGNVYRLRMSRNKKTGRSRGFAFVEFGDRVVAQTVAETMNNYLIFGRLLQCQLLDKKDVHPQTFKNAKNEFRHISYSLNEKARHNKERDLVQEGNRALKLISKQEMVRARLEAAGIDYDFGGYASNLPEGVSQ</sequence>
<dbReference type="RefSeq" id="XP_011270220.1">
    <property type="nucleotide sequence ID" value="XM_011271918.1"/>
</dbReference>
<evidence type="ECO:0000313" key="9">
    <source>
        <dbReference type="Proteomes" id="UP000008743"/>
    </source>
</evidence>
<dbReference type="InterPro" id="IPR012677">
    <property type="entry name" value="Nucleotide-bd_a/b_plait_sf"/>
</dbReference>
<feature type="domain" description="RRM" evidence="7">
    <location>
        <begin position="186"/>
        <end position="264"/>
    </location>
</feature>
<evidence type="ECO:0000256" key="6">
    <source>
        <dbReference type="SAM" id="MobiDB-lite"/>
    </source>
</evidence>
<feature type="compositionally biased region" description="Acidic residues" evidence="6">
    <location>
        <begin position="91"/>
        <end position="145"/>
    </location>
</feature>
<evidence type="ECO:0000256" key="4">
    <source>
        <dbReference type="PROSITE-ProRule" id="PRU00176"/>
    </source>
</evidence>
<evidence type="ECO:0000256" key="3">
    <source>
        <dbReference type="ARBA" id="ARBA00023242"/>
    </source>
</evidence>
<evidence type="ECO:0000313" key="8">
    <source>
        <dbReference type="EMBL" id="KJE91443.1"/>
    </source>
</evidence>
<dbReference type="InParanoid" id="A0A0D2WML3"/>
<dbReference type="STRING" id="595528.A0A0D2WML3"/>
<evidence type="ECO:0000256" key="5">
    <source>
        <dbReference type="SAM" id="Coils"/>
    </source>
</evidence>
<comment type="subcellular location">
    <subcellularLocation>
        <location evidence="1">Nucleus</location>
        <location evidence="1">Nucleolus</location>
    </subcellularLocation>
</comment>
<proteinExistence type="predicted"/>